<dbReference type="Gene3D" id="3.40.50.300">
    <property type="entry name" value="P-loop containing nucleotide triphosphate hydrolases"/>
    <property type="match status" value="1"/>
</dbReference>
<dbReference type="EMBL" id="CP064787">
    <property type="protein sequence ID" value="QSG06510.1"/>
    <property type="molecule type" value="Genomic_DNA"/>
</dbReference>
<proteinExistence type="inferred from homology"/>
<keyword evidence="5" id="KW-0067">ATP-binding</keyword>
<evidence type="ECO:0000256" key="5">
    <source>
        <dbReference type="ARBA" id="ARBA00022840"/>
    </source>
</evidence>
<dbReference type="GO" id="GO:1901238">
    <property type="term" value="F:ABC-type tungstate transporter activity"/>
    <property type="evidence" value="ECO:0007669"/>
    <property type="project" value="UniProtKB-EC"/>
</dbReference>
<evidence type="ECO:0000313" key="14">
    <source>
        <dbReference type="EMBL" id="QSG06510.1"/>
    </source>
</evidence>
<dbReference type="GO" id="GO:0016887">
    <property type="term" value="F:ATP hydrolysis activity"/>
    <property type="evidence" value="ECO:0007669"/>
    <property type="project" value="InterPro"/>
</dbReference>
<dbReference type="InterPro" id="IPR050093">
    <property type="entry name" value="ABC_SmlMolc_Importer"/>
</dbReference>
<comment type="subunit">
    <text evidence="7">The complex is composed of two ATP-binding proteins (WtpC), two transmembrane proteins (WtpB) and a solute-binding protein (WtpA).</text>
</comment>
<feature type="compositionally biased region" description="Basic and acidic residues" evidence="12">
    <location>
        <begin position="264"/>
        <end position="273"/>
    </location>
</feature>
<dbReference type="Pfam" id="PF00005">
    <property type="entry name" value="ABC_tran"/>
    <property type="match status" value="1"/>
</dbReference>
<reference evidence="14" key="1">
    <citation type="submission" date="2020-11" db="EMBL/GenBank/DDBJ databases">
        <title>Carbohydrate-dependent, anaerobic sulfur respiration: A novel catabolism in halophilic archaea.</title>
        <authorList>
            <person name="Sorokin D.Y."/>
            <person name="Messina E."/>
            <person name="Smedile F."/>
            <person name="La Cono V."/>
            <person name="Hallsworth J.E."/>
            <person name="Yakimov M.M."/>
        </authorList>
    </citation>
    <scope>NUCLEOTIDE SEQUENCE</scope>
    <source>
        <strain evidence="14">HSR12-1</strain>
    </source>
</reference>
<dbReference type="InterPro" id="IPR003439">
    <property type="entry name" value="ABC_transporter-like_ATP-bd"/>
</dbReference>
<dbReference type="PROSITE" id="PS00211">
    <property type="entry name" value="ABC_TRANSPORTER_1"/>
    <property type="match status" value="1"/>
</dbReference>
<dbReference type="InterPro" id="IPR008995">
    <property type="entry name" value="Mo/tungstate-bd_C_term_dom"/>
</dbReference>
<dbReference type="AlphaFoldDB" id="A0A897MWL6"/>
<keyword evidence="3" id="KW-0500">Molybdenum</keyword>
<feature type="domain" description="ABC transporter" evidence="13">
    <location>
        <begin position="7"/>
        <end position="238"/>
    </location>
</feature>
<evidence type="ECO:0000256" key="7">
    <source>
        <dbReference type="ARBA" id="ARBA00038781"/>
    </source>
</evidence>
<comment type="subcellular location">
    <subcellularLocation>
        <location evidence="1">Cell membrane</location>
        <topology evidence="1">Peripheral membrane protein</topology>
    </subcellularLocation>
</comment>
<dbReference type="SUPFAM" id="SSF52540">
    <property type="entry name" value="P-loop containing nucleoside triphosphate hydrolases"/>
    <property type="match status" value="1"/>
</dbReference>
<dbReference type="GO" id="GO:0005524">
    <property type="term" value="F:ATP binding"/>
    <property type="evidence" value="ECO:0007669"/>
    <property type="project" value="UniProtKB-KW"/>
</dbReference>
<evidence type="ECO:0000256" key="8">
    <source>
        <dbReference type="ARBA" id="ARBA00039025"/>
    </source>
</evidence>
<comment type="function">
    <text evidence="11">Part of the ABC transporter complex WtpABC involved in molybdate/tungstate import. Responsible for energy coupling to the transport system.</text>
</comment>
<dbReference type="FunFam" id="3.40.50.300:FF:000425">
    <property type="entry name" value="Probable ABC transporter, ATP-binding subunit"/>
    <property type="match status" value="1"/>
</dbReference>
<dbReference type="SUPFAM" id="SSF50331">
    <property type="entry name" value="MOP-like"/>
    <property type="match status" value="1"/>
</dbReference>
<name>A0A897MWL6_9EURY</name>
<evidence type="ECO:0000256" key="6">
    <source>
        <dbReference type="ARBA" id="ARBA00038307"/>
    </source>
</evidence>
<keyword evidence="2" id="KW-0813">Transport</keyword>
<organism evidence="14 15">
    <name type="scientific">Halapricum desulfuricans</name>
    <dbReference type="NCBI Taxonomy" id="2841257"/>
    <lineage>
        <taxon>Archaea</taxon>
        <taxon>Methanobacteriati</taxon>
        <taxon>Methanobacteriota</taxon>
        <taxon>Stenosarchaea group</taxon>
        <taxon>Halobacteria</taxon>
        <taxon>Halobacteriales</taxon>
        <taxon>Haloarculaceae</taxon>
        <taxon>Halapricum</taxon>
    </lineage>
</organism>
<gene>
    <name evidence="14" type="primary">potA4</name>
    <name evidence="14" type="ORF">HSR121_2180</name>
</gene>
<evidence type="ECO:0000256" key="9">
    <source>
        <dbReference type="ARBA" id="ARBA00041133"/>
    </source>
</evidence>
<dbReference type="Pfam" id="PF08402">
    <property type="entry name" value="TOBE_2"/>
    <property type="match status" value="1"/>
</dbReference>
<accession>A0A897MWL6</accession>
<comment type="catalytic activity">
    <reaction evidence="10">
        <text>tungstate(in) + ATP + H2O = tungstate(out) + ADP + phosphate + H(+)</text>
        <dbReference type="Rhea" id="RHEA:35027"/>
        <dbReference type="ChEBI" id="CHEBI:15377"/>
        <dbReference type="ChEBI" id="CHEBI:15378"/>
        <dbReference type="ChEBI" id="CHEBI:30616"/>
        <dbReference type="ChEBI" id="CHEBI:43474"/>
        <dbReference type="ChEBI" id="CHEBI:46502"/>
        <dbReference type="ChEBI" id="CHEBI:456216"/>
        <dbReference type="EC" id="7.3.2.6"/>
    </reaction>
</comment>
<evidence type="ECO:0000256" key="1">
    <source>
        <dbReference type="ARBA" id="ARBA00004202"/>
    </source>
</evidence>
<feature type="compositionally biased region" description="Basic and acidic residues" evidence="12">
    <location>
        <begin position="353"/>
        <end position="368"/>
    </location>
</feature>
<dbReference type="PANTHER" id="PTHR42781">
    <property type="entry name" value="SPERMIDINE/PUTRESCINE IMPORT ATP-BINDING PROTEIN POTA"/>
    <property type="match status" value="1"/>
</dbReference>
<dbReference type="InterPro" id="IPR027417">
    <property type="entry name" value="P-loop_NTPase"/>
</dbReference>
<evidence type="ECO:0000259" key="13">
    <source>
        <dbReference type="PROSITE" id="PS50893"/>
    </source>
</evidence>
<sequence>MGAMSSVTLEDVSVAFDGVPALDSVSLSIEAGEFFTLVGPSGCGKTTTLRAIAGFETADAGSVSIGGEDVAGVPPENRNVGIVFQNYALFPHMSVRENVAYGLRYRDPPGGGSTEERVAELLDLVDMDGMGDRDPESLSGGQQQRIALARALAPGPDVLLLDEPLSALDARLRERLRVVIREIQQELGITTIYVTHDQSEALAISDRVAVVSDGRVEQVGPPESIYRAPATRFVAAFVGDNNLLAGVVVSSDPPRVALDARSGPADRSDETVERSGVASSFERSDVTVPVDSPHATGRAVTLSIRPESLSLVESGSRDGDSRITFPATVSTAEFMGDAYRVHCEWGGRELLVKTDADEPPDGDVRLAVDPEDVTVLDEPRASSRPVEADDD</sequence>
<evidence type="ECO:0000256" key="2">
    <source>
        <dbReference type="ARBA" id="ARBA00022448"/>
    </source>
</evidence>
<dbReference type="InterPro" id="IPR003593">
    <property type="entry name" value="AAA+_ATPase"/>
</dbReference>
<dbReference type="Gene3D" id="2.40.50.100">
    <property type="match status" value="1"/>
</dbReference>
<dbReference type="PROSITE" id="PS50893">
    <property type="entry name" value="ABC_TRANSPORTER_2"/>
    <property type="match status" value="1"/>
</dbReference>
<feature type="region of interest" description="Disordered" evidence="12">
    <location>
        <begin position="353"/>
        <end position="391"/>
    </location>
</feature>
<evidence type="ECO:0000256" key="3">
    <source>
        <dbReference type="ARBA" id="ARBA00022505"/>
    </source>
</evidence>
<dbReference type="EC" id="7.3.2.6" evidence="8"/>
<evidence type="ECO:0000313" key="15">
    <source>
        <dbReference type="Proteomes" id="UP000663525"/>
    </source>
</evidence>
<feature type="region of interest" description="Disordered" evidence="12">
    <location>
        <begin position="259"/>
        <end position="292"/>
    </location>
</feature>
<keyword evidence="4" id="KW-0547">Nucleotide-binding</keyword>
<dbReference type="InterPro" id="IPR013611">
    <property type="entry name" value="Transp-assoc_OB_typ2"/>
</dbReference>
<evidence type="ECO:0000256" key="4">
    <source>
        <dbReference type="ARBA" id="ARBA00022741"/>
    </source>
</evidence>
<dbReference type="GO" id="GO:0043190">
    <property type="term" value="C:ATP-binding cassette (ABC) transporter complex"/>
    <property type="evidence" value="ECO:0007669"/>
    <property type="project" value="InterPro"/>
</dbReference>
<comment type="similarity">
    <text evidence="6">Belongs to the ABC transporter superfamily. Sulfate/tungstate importer (TC 3.A.1.6) family.</text>
</comment>
<evidence type="ECO:0000256" key="11">
    <source>
        <dbReference type="ARBA" id="ARBA00057369"/>
    </source>
</evidence>
<evidence type="ECO:0000256" key="10">
    <source>
        <dbReference type="ARBA" id="ARBA00047936"/>
    </source>
</evidence>
<protein>
    <recommendedName>
        <fullName evidence="9">Molybdate/tungstate import ATP-binding protein WtpC</fullName>
        <ecNumber evidence="8">7.3.2.6</ecNumber>
    </recommendedName>
</protein>
<dbReference type="InterPro" id="IPR017871">
    <property type="entry name" value="ABC_transporter-like_CS"/>
</dbReference>
<dbReference type="PANTHER" id="PTHR42781:SF4">
    <property type="entry name" value="SPERMIDINE_PUTRESCINE IMPORT ATP-BINDING PROTEIN POTA"/>
    <property type="match status" value="1"/>
</dbReference>
<evidence type="ECO:0000256" key="12">
    <source>
        <dbReference type="SAM" id="MobiDB-lite"/>
    </source>
</evidence>
<dbReference type="SMART" id="SM00382">
    <property type="entry name" value="AAA"/>
    <property type="match status" value="1"/>
</dbReference>
<dbReference type="Proteomes" id="UP000663525">
    <property type="component" value="Chromosome"/>
</dbReference>